<evidence type="ECO:0000256" key="1">
    <source>
        <dbReference type="SAM" id="MobiDB-lite"/>
    </source>
</evidence>
<sequence>MAKFEFKKDPSRKKHKHIQETEIIEPTETFSLEDFSKQKEKEEKEKKKNEKSKENSNQKKMGRPRKGKIYSTIRIQRKTVHRINAIQNCLQFPTQDDLIDALLDKAEAQFDAHQNDMYRMYMLTYKAKDERKNNQSY</sequence>
<comment type="caution">
    <text evidence="2">The sequence shown here is derived from an EMBL/GenBank/DDBJ whole genome shotgun (WGS) entry which is preliminary data.</text>
</comment>
<proteinExistence type="predicted"/>
<evidence type="ECO:0000313" key="2">
    <source>
        <dbReference type="EMBL" id="NME50706.1"/>
    </source>
</evidence>
<dbReference type="RefSeq" id="WP_168931896.1">
    <property type="nucleotide sequence ID" value="NZ_JABAFV010000026.1"/>
</dbReference>
<dbReference type="Proteomes" id="UP000588071">
    <property type="component" value="Unassembled WGS sequence"/>
</dbReference>
<gene>
    <name evidence="2" type="ORF">HF857_10880</name>
</gene>
<reference evidence="2 3" key="1">
    <citation type="submission" date="2020-04" db="EMBL/GenBank/DDBJ databases">
        <authorList>
            <person name="Hitch T.C.A."/>
            <person name="Wylensek D."/>
            <person name="Clavel T."/>
        </authorList>
    </citation>
    <scope>NUCLEOTIDE SEQUENCE [LARGE SCALE GENOMIC DNA]</scope>
    <source>
        <strain evidence="2 3">WCA-380-WT-3C</strain>
    </source>
</reference>
<name>A0A7X9NNM5_9ENTE</name>
<feature type="compositionally biased region" description="Basic and acidic residues" evidence="1">
    <location>
        <begin position="34"/>
        <end position="57"/>
    </location>
</feature>
<feature type="region of interest" description="Disordered" evidence="1">
    <location>
        <begin position="1"/>
        <end position="69"/>
    </location>
</feature>
<organism evidence="2 3">
    <name type="scientific">Enterococcus cecorum</name>
    <dbReference type="NCBI Taxonomy" id="44008"/>
    <lineage>
        <taxon>Bacteria</taxon>
        <taxon>Bacillati</taxon>
        <taxon>Bacillota</taxon>
        <taxon>Bacilli</taxon>
        <taxon>Lactobacillales</taxon>
        <taxon>Enterococcaceae</taxon>
        <taxon>Enterococcus</taxon>
    </lineage>
</organism>
<dbReference type="AlphaFoldDB" id="A0A7X9NNM5"/>
<evidence type="ECO:0000313" key="3">
    <source>
        <dbReference type="Proteomes" id="UP000588071"/>
    </source>
</evidence>
<accession>A0A7X9NNM5</accession>
<dbReference type="EMBL" id="JABAFV010000026">
    <property type="protein sequence ID" value="NME50706.1"/>
    <property type="molecule type" value="Genomic_DNA"/>
</dbReference>
<protein>
    <submittedName>
        <fullName evidence="2">Replication-associated protein RepC</fullName>
    </submittedName>
</protein>